<gene>
    <name evidence="3" type="ORF">Pen02_55990</name>
</gene>
<accession>A0ABQ4E7H5</accession>
<comment type="caution">
    <text evidence="3">The sequence shown here is derived from an EMBL/GenBank/DDBJ whole genome shotgun (WGS) entry which is preliminary data.</text>
</comment>
<evidence type="ECO:0000313" key="4">
    <source>
        <dbReference type="Proteomes" id="UP000646749"/>
    </source>
</evidence>
<dbReference type="RefSeq" id="WP_203869058.1">
    <property type="nucleotide sequence ID" value="NZ_BONW01000028.1"/>
</dbReference>
<evidence type="ECO:0000259" key="2">
    <source>
        <dbReference type="Pfam" id="PF02492"/>
    </source>
</evidence>
<sequence length="372" mass="40114">MSTRFVVLSGFLGAGKTTTMTAAADQLRTAGQRVAVVTNDQGVDLVDTAFAAKGSGNVGEVTGGCFCCRFEDLLTVMSQLIRRTSPDVIIAESVGSCTDLTATVVRPLTALYGDEFVTAPMTTVVDPIRYLRLLPDLDRGEHGTDIAYLYRKQLEDAAVIAVNKTDLLAPDEIHTVVESLTHRFPHAEVVTYSAATGQLTPLLDTWTRQHTADDADLDIDYQRYGTAEARLAWLDRTLDLQAAHRPFDPTAWIRTFLAAMARGSREEGHLVGHVKLMFQDATSGAMTKASLIDSGQPCAVDLAGTPTSSGGRAVLNARVACEPEQLERLADTAAQEADQDQGVRSRPASQRSFKPGQPRPTHRMLVGNATGQ</sequence>
<dbReference type="EMBL" id="BONW01000028">
    <property type="protein sequence ID" value="GIG90663.1"/>
    <property type="molecule type" value="Genomic_DNA"/>
</dbReference>
<dbReference type="PANTHER" id="PTHR43603">
    <property type="entry name" value="COBW DOMAIN-CONTAINING PROTEIN DDB_G0274527"/>
    <property type="match status" value="1"/>
</dbReference>
<organism evidence="3 4">
    <name type="scientific">Plantactinospora endophytica</name>
    <dbReference type="NCBI Taxonomy" id="673535"/>
    <lineage>
        <taxon>Bacteria</taxon>
        <taxon>Bacillati</taxon>
        <taxon>Actinomycetota</taxon>
        <taxon>Actinomycetes</taxon>
        <taxon>Micromonosporales</taxon>
        <taxon>Micromonosporaceae</taxon>
        <taxon>Plantactinospora</taxon>
    </lineage>
</organism>
<dbReference type="InterPro" id="IPR027417">
    <property type="entry name" value="P-loop_NTPase"/>
</dbReference>
<feature type="domain" description="CobW/HypB/UreG nucleotide-binding" evidence="2">
    <location>
        <begin position="6"/>
        <end position="186"/>
    </location>
</feature>
<evidence type="ECO:0000313" key="3">
    <source>
        <dbReference type="EMBL" id="GIG90663.1"/>
    </source>
</evidence>
<dbReference type="InterPro" id="IPR003495">
    <property type="entry name" value="CobW/HypB/UreG_nucleotide-bd"/>
</dbReference>
<proteinExistence type="predicted"/>
<name>A0ABQ4E7H5_9ACTN</name>
<dbReference type="PANTHER" id="PTHR43603:SF1">
    <property type="entry name" value="ZINC-REGULATED GTPASE METALLOPROTEIN ACTIVATOR 1"/>
    <property type="match status" value="1"/>
</dbReference>
<reference evidence="3 4" key="1">
    <citation type="submission" date="2021-01" db="EMBL/GenBank/DDBJ databases">
        <title>Whole genome shotgun sequence of Plantactinospora endophytica NBRC 110450.</title>
        <authorList>
            <person name="Komaki H."/>
            <person name="Tamura T."/>
        </authorList>
    </citation>
    <scope>NUCLEOTIDE SEQUENCE [LARGE SCALE GENOMIC DNA]</scope>
    <source>
        <strain evidence="3 4">NBRC 110450</strain>
    </source>
</reference>
<protein>
    <recommendedName>
        <fullName evidence="2">CobW/HypB/UreG nucleotide-binding domain-containing protein</fullName>
    </recommendedName>
</protein>
<evidence type="ECO:0000256" key="1">
    <source>
        <dbReference type="SAM" id="MobiDB-lite"/>
    </source>
</evidence>
<dbReference type="Proteomes" id="UP000646749">
    <property type="component" value="Unassembled WGS sequence"/>
</dbReference>
<dbReference type="SUPFAM" id="SSF52540">
    <property type="entry name" value="P-loop containing nucleoside triphosphate hydrolases"/>
    <property type="match status" value="1"/>
</dbReference>
<dbReference type="InterPro" id="IPR051927">
    <property type="entry name" value="Zn_Chap_cDPG_Synth"/>
</dbReference>
<dbReference type="Gene3D" id="3.40.50.300">
    <property type="entry name" value="P-loop containing nucleotide triphosphate hydrolases"/>
    <property type="match status" value="1"/>
</dbReference>
<dbReference type="Pfam" id="PF02492">
    <property type="entry name" value="cobW"/>
    <property type="match status" value="1"/>
</dbReference>
<feature type="region of interest" description="Disordered" evidence="1">
    <location>
        <begin position="332"/>
        <end position="372"/>
    </location>
</feature>
<keyword evidence="4" id="KW-1185">Reference proteome</keyword>